<dbReference type="EMBL" id="CAUYUJ010000036">
    <property type="protein sequence ID" value="CAK0788341.1"/>
    <property type="molecule type" value="Genomic_DNA"/>
</dbReference>
<reference evidence="2" key="1">
    <citation type="submission" date="2023-10" db="EMBL/GenBank/DDBJ databases">
        <authorList>
            <person name="Chen Y."/>
            <person name="Shah S."/>
            <person name="Dougan E. K."/>
            <person name="Thang M."/>
            <person name="Chan C."/>
        </authorList>
    </citation>
    <scope>NUCLEOTIDE SEQUENCE [LARGE SCALE GENOMIC DNA]</scope>
</reference>
<keyword evidence="3" id="KW-1185">Reference proteome</keyword>
<feature type="non-terminal residue" evidence="2">
    <location>
        <position position="1"/>
    </location>
</feature>
<feature type="compositionally biased region" description="Basic and acidic residues" evidence="1">
    <location>
        <begin position="36"/>
        <end position="55"/>
    </location>
</feature>
<evidence type="ECO:0000313" key="2">
    <source>
        <dbReference type="EMBL" id="CAK0788341.1"/>
    </source>
</evidence>
<feature type="compositionally biased region" description="Low complexity" evidence="1">
    <location>
        <begin position="154"/>
        <end position="170"/>
    </location>
</feature>
<feature type="compositionally biased region" description="Low complexity" evidence="1">
    <location>
        <begin position="197"/>
        <end position="208"/>
    </location>
</feature>
<protein>
    <submittedName>
        <fullName evidence="2">Uncharacterized protein</fullName>
    </submittedName>
</protein>
<evidence type="ECO:0000256" key="1">
    <source>
        <dbReference type="SAM" id="MobiDB-lite"/>
    </source>
</evidence>
<name>A0ABN9P725_9DINO</name>
<accession>A0ABN9P725</accession>
<organism evidence="2 3">
    <name type="scientific">Prorocentrum cordatum</name>
    <dbReference type="NCBI Taxonomy" id="2364126"/>
    <lineage>
        <taxon>Eukaryota</taxon>
        <taxon>Sar</taxon>
        <taxon>Alveolata</taxon>
        <taxon>Dinophyceae</taxon>
        <taxon>Prorocentrales</taxon>
        <taxon>Prorocentraceae</taxon>
        <taxon>Prorocentrum</taxon>
    </lineage>
</organism>
<feature type="region of interest" description="Disordered" evidence="1">
    <location>
        <begin position="109"/>
        <end position="208"/>
    </location>
</feature>
<proteinExistence type="predicted"/>
<evidence type="ECO:0000313" key="3">
    <source>
        <dbReference type="Proteomes" id="UP001189429"/>
    </source>
</evidence>
<dbReference type="Proteomes" id="UP001189429">
    <property type="component" value="Unassembled WGS sequence"/>
</dbReference>
<sequence>VGLQASWDASPLLESLSAAPLCLRHLSSWTLAARAKGGERRGSRRAAEEREKEDLKSLSFCPLDVHIQSLPMACHVSLPNPGHTSQPGDGERELGAARGYPTLAAARARLQGASAPEEEAREEGAGGEAAWHLEPLGEPRHTPQRGGRGPPGRPSASRAGEGQRGVARPGGVRRPRRGLRTPSGPAPHCPAAPSAPPAGAAASPAASS</sequence>
<gene>
    <name evidence="2" type="ORF">PCOR1329_LOCUS253</name>
</gene>
<comment type="caution">
    <text evidence="2">The sequence shown here is derived from an EMBL/GenBank/DDBJ whole genome shotgun (WGS) entry which is preliminary data.</text>
</comment>
<feature type="compositionally biased region" description="Pro residues" evidence="1">
    <location>
        <begin position="184"/>
        <end position="196"/>
    </location>
</feature>
<feature type="region of interest" description="Disordered" evidence="1">
    <location>
        <begin position="35"/>
        <end position="55"/>
    </location>
</feature>